<keyword evidence="15" id="KW-1185">Reference proteome</keyword>
<comment type="similarity">
    <text evidence="2 10 11">Belongs to the TonB-dependent receptor family.</text>
</comment>
<dbReference type="Gene3D" id="2.40.170.20">
    <property type="entry name" value="TonB-dependent receptor, beta-barrel domain"/>
    <property type="match status" value="1"/>
</dbReference>
<dbReference type="InterPro" id="IPR036942">
    <property type="entry name" value="Beta-barrel_TonB_sf"/>
</dbReference>
<evidence type="ECO:0000256" key="10">
    <source>
        <dbReference type="PROSITE-ProRule" id="PRU01360"/>
    </source>
</evidence>
<evidence type="ECO:0000256" key="11">
    <source>
        <dbReference type="RuleBase" id="RU003357"/>
    </source>
</evidence>
<dbReference type="PROSITE" id="PS52016">
    <property type="entry name" value="TONB_DEPENDENT_REC_3"/>
    <property type="match status" value="1"/>
</dbReference>
<accession>A0A7Z2GST2</accession>
<evidence type="ECO:0000256" key="7">
    <source>
        <dbReference type="ARBA" id="ARBA00023136"/>
    </source>
</evidence>
<dbReference type="EMBL" id="CP046917">
    <property type="protein sequence ID" value="QGZ67090.1"/>
    <property type="molecule type" value="Genomic_DNA"/>
</dbReference>
<dbReference type="Gene3D" id="2.170.130.10">
    <property type="entry name" value="TonB-dependent receptor, plug domain"/>
    <property type="match status" value="1"/>
</dbReference>
<evidence type="ECO:0000256" key="9">
    <source>
        <dbReference type="ARBA" id="ARBA00023237"/>
    </source>
</evidence>
<feature type="domain" description="TonB-dependent receptor plug" evidence="13">
    <location>
        <begin position="45"/>
        <end position="149"/>
    </location>
</feature>
<dbReference type="GO" id="GO:0044718">
    <property type="term" value="P:siderophore transmembrane transport"/>
    <property type="evidence" value="ECO:0007669"/>
    <property type="project" value="TreeGrafter"/>
</dbReference>
<dbReference type="PANTHER" id="PTHR30069">
    <property type="entry name" value="TONB-DEPENDENT OUTER MEMBRANE RECEPTOR"/>
    <property type="match status" value="1"/>
</dbReference>
<evidence type="ECO:0000256" key="5">
    <source>
        <dbReference type="ARBA" id="ARBA00022692"/>
    </source>
</evidence>
<evidence type="ECO:0000259" key="13">
    <source>
        <dbReference type="Pfam" id="PF07715"/>
    </source>
</evidence>
<keyword evidence="8 14" id="KW-0675">Receptor</keyword>
<dbReference type="InterPro" id="IPR039426">
    <property type="entry name" value="TonB-dep_rcpt-like"/>
</dbReference>
<evidence type="ECO:0000256" key="8">
    <source>
        <dbReference type="ARBA" id="ARBA00023170"/>
    </source>
</evidence>
<evidence type="ECO:0000256" key="1">
    <source>
        <dbReference type="ARBA" id="ARBA00004571"/>
    </source>
</evidence>
<evidence type="ECO:0000313" key="14">
    <source>
        <dbReference type="EMBL" id="QGZ67090.1"/>
    </source>
</evidence>
<name>A0A7Z2GST2_9BURK</name>
<dbReference type="RefSeq" id="WP_158959064.1">
    <property type="nucleotide sequence ID" value="NZ_CP046917.1"/>
</dbReference>
<keyword evidence="7 10" id="KW-0472">Membrane</keyword>
<keyword evidence="4 10" id="KW-1134">Transmembrane beta strand</keyword>
<dbReference type="Pfam" id="PF00593">
    <property type="entry name" value="TonB_dep_Rec_b-barrel"/>
    <property type="match status" value="1"/>
</dbReference>
<reference evidence="14 15" key="1">
    <citation type="submission" date="2019-12" db="EMBL/GenBank/DDBJ databases">
        <title>Paraburkholderia acidiphila 7Q-K02 sp. nov and Paraburkholderia acidisoli DHF22 sp. nov., two strains isolated from forest soil.</title>
        <authorList>
            <person name="Gao Z."/>
            <person name="Qiu L."/>
        </authorList>
    </citation>
    <scope>NUCLEOTIDE SEQUENCE [LARGE SCALE GENOMIC DNA]</scope>
    <source>
        <strain evidence="14 15">DHF22</strain>
        <plasmid evidence="14 15">p1</plasmid>
    </source>
</reference>
<evidence type="ECO:0000256" key="3">
    <source>
        <dbReference type="ARBA" id="ARBA00022448"/>
    </source>
</evidence>
<dbReference type="PANTHER" id="PTHR30069:SF36">
    <property type="entry name" value="BLL6948 PROTEIN"/>
    <property type="match status" value="1"/>
</dbReference>
<keyword evidence="9 10" id="KW-0998">Cell outer membrane</keyword>
<evidence type="ECO:0000256" key="4">
    <source>
        <dbReference type="ARBA" id="ARBA00022452"/>
    </source>
</evidence>
<geneLocation type="plasmid" evidence="14 15">
    <name>p1</name>
</geneLocation>
<dbReference type="InterPro" id="IPR000531">
    <property type="entry name" value="Beta-barrel_TonB"/>
</dbReference>
<dbReference type="GO" id="GO:0015344">
    <property type="term" value="F:siderophore uptake transmembrane transporter activity"/>
    <property type="evidence" value="ECO:0007669"/>
    <property type="project" value="TreeGrafter"/>
</dbReference>
<protein>
    <submittedName>
        <fullName evidence="14">TonB-dependent receptor plug domain-containing protein</fullName>
    </submittedName>
</protein>
<evidence type="ECO:0000313" key="15">
    <source>
        <dbReference type="Proteomes" id="UP000433577"/>
    </source>
</evidence>
<keyword evidence="6 11" id="KW-0798">TonB box</keyword>
<dbReference type="OrthoDB" id="99480at2"/>
<evidence type="ECO:0000256" key="6">
    <source>
        <dbReference type="ARBA" id="ARBA00023077"/>
    </source>
</evidence>
<dbReference type="Pfam" id="PF07715">
    <property type="entry name" value="Plug"/>
    <property type="match status" value="1"/>
</dbReference>
<evidence type="ECO:0000256" key="2">
    <source>
        <dbReference type="ARBA" id="ARBA00009810"/>
    </source>
</evidence>
<dbReference type="Proteomes" id="UP000433577">
    <property type="component" value="Plasmid p1"/>
</dbReference>
<keyword evidence="3 10" id="KW-0813">Transport</keyword>
<keyword evidence="14" id="KW-0614">Plasmid</keyword>
<dbReference type="InterPro" id="IPR012910">
    <property type="entry name" value="Plug_dom"/>
</dbReference>
<organism evidence="14 15">
    <name type="scientific">Paraburkholderia acidisoli</name>
    <dbReference type="NCBI Taxonomy" id="2571748"/>
    <lineage>
        <taxon>Bacteria</taxon>
        <taxon>Pseudomonadati</taxon>
        <taxon>Pseudomonadota</taxon>
        <taxon>Betaproteobacteria</taxon>
        <taxon>Burkholderiales</taxon>
        <taxon>Burkholderiaceae</taxon>
        <taxon>Paraburkholderia</taxon>
    </lineage>
</organism>
<sequence>MPRARAGGIQEPPPDAGQTLPAVTVTGSGSAAAAEAVGDSASEGYIPRAQIQARPLLRPGELLEAVPGLIVTQHSGDGKANQYFLRGFNLDHGTDLATTFNGMPANMRSNAHGQGYTDLNFVMPELVDSIAYRKGPYFASEGDFATAGAVDIEYVDSLPQGIASVELGSHAYRRGVLADSFQLGPGTLLYGFEWQTENGPWDTPENMHKLNGVVRYTVPLGAGEKLGVTAMAYRNAWNSTDQVPERAIDSGLIDRYGALDPTDGGYSSRYSLSVDWYKPLADGALKANVYVIKSRLQLFSDFTFFLTDPVHGDQFEQYENRVTTGANVERKWFSSLLGRDSETAVGFQSRYDRLDPITLANTEARTVVDDVSIDTANETSAALYVQNSTQWLPWLRTIAGLRADQFWYNVTSELTPANSGSGSQHILSPKFSIVLSPTSATDIFLNYGRGYHSNDVRGATATIDPVTGAPLSRVNVLVPGTGYELGIKSATLIPGLQLSASLWQLDLASELVYDGDTGTTEPSRPSRRRGIELAAYYKPNPYITFDIDGAWSHARFRDYDPVGDYIPEAIETTASAGLSVEHEKWSFGARLRYFGPRPLIEDNSQRSASSFLVNLKLGYRVAKNTHVFAEVLNVLNSRANDIDYYYATLLKGEVSPVDANGQPEGINDHVIHPAEPRELRVGLIYNF</sequence>
<proteinExistence type="inferred from homology"/>
<comment type="subcellular location">
    <subcellularLocation>
        <location evidence="1 10">Cell outer membrane</location>
        <topology evidence="1 10">Multi-pass membrane protein</topology>
    </subcellularLocation>
</comment>
<dbReference type="InterPro" id="IPR037066">
    <property type="entry name" value="Plug_dom_sf"/>
</dbReference>
<dbReference type="KEGG" id="pacs:FAZ98_34515"/>
<evidence type="ECO:0000259" key="12">
    <source>
        <dbReference type="Pfam" id="PF00593"/>
    </source>
</evidence>
<dbReference type="GO" id="GO:0009279">
    <property type="term" value="C:cell outer membrane"/>
    <property type="evidence" value="ECO:0007669"/>
    <property type="project" value="UniProtKB-SubCell"/>
</dbReference>
<dbReference type="AlphaFoldDB" id="A0A7Z2GST2"/>
<keyword evidence="5 10" id="KW-0812">Transmembrane</keyword>
<dbReference type="SUPFAM" id="SSF56935">
    <property type="entry name" value="Porins"/>
    <property type="match status" value="1"/>
</dbReference>
<feature type="domain" description="TonB-dependent receptor-like beta-barrel" evidence="12">
    <location>
        <begin position="250"/>
        <end position="634"/>
    </location>
</feature>
<gene>
    <name evidence="14" type="ORF">FAZ98_34515</name>
</gene>